<dbReference type="EMBL" id="CM000883">
    <property type="protein sequence ID" value="PNT65307.1"/>
    <property type="molecule type" value="Genomic_DNA"/>
</dbReference>
<keyword evidence="3" id="KW-1185">Reference proteome</keyword>
<sequence>MQSKMFLQLGGHLLHTMECVVERCCFLIGGCLASLPRLNPVSSLLAAAVEMK</sequence>
<evidence type="ECO:0000313" key="1">
    <source>
        <dbReference type="EMBL" id="PNT65307.1"/>
    </source>
</evidence>
<dbReference type="AlphaFoldDB" id="A0A2K2CTF8"/>
<gene>
    <name evidence="1" type="ORF">BRADI_4g40064v3</name>
</gene>
<reference evidence="2" key="3">
    <citation type="submission" date="2018-08" db="UniProtKB">
        <authorList>
            <consortium name="EnsemblPlants"/>
        </authorList>
    </citation>
    <scope>IDENTIFICATION</scope>
    <source>
        <strain evidence="2">cv. Bd21</strain>
    </source>
</reference>
<protein>
    <submittedName>
        <fullName evidence="1 2">Uncharacterized protein</fullName>
    </submittedName>
</protein>
<reference evidence="1 2" key="1">
    <citation type="journal article" date="2010" name="Nature">
        <title>Genome sequencing and analysis of the model grass Brachypodium distachyon.</title>
        <authorList>
            <consortium name="International Brachypodium Initiative"/>
        </authorList>
    </citation>
    <scope>NUCLEOTIDE SEQUENCE [LARGE SCALE GENOMIC DNA]</scope>
    <source>
        <strain evidence="1 2">Bd21</strain>
    </source>
</reference>
<evidence type="ECO:0000313" key="2">
    <source>
        <dbReference type="EnsemblPlants" id="PNT65307"/>
    </source>
</evidence>
<dbReference type="Gramene" id="PNT65307">
    <property type="protein sequence ID" value="PNT65307"/>
    <property type="gene ID" value="BRADI_4g40064v3"/>
</dbReference>
<reference evidence="1" key="2">
    <citation type="submission" date="2017-06" db="EMBL/GenBank/DDBJ databases">
        <title>WGS assembly of Brachypodium distachyon.</title>
        <authorList>
            <consortium name="The International Brachypodium Initiative"/>
            <person name="Lucas S."/>
            <person name="Harmon-Smith M."/>
            <person name="Lail K."/>
            <person name="Tice H."/>
            <person name="Grimwood J."/>
            <person name="Bruce D."/>
            <person name="Barry K."/>
            <person name="Shu S."/>
            <person name="Lindquist E."/>
            <person name="Wang M."/>
            <person name="Pitluck S."/>
            <person name="Vogel J.P."/>
            <person name="Garvin D.F."/>
            <person name="Mockler T.C."/>
            <person name="Schmutz J."/>
            <person name="Rokhsar D."/>
            <person name="Bevan M.W."/>
        </authorList>
    </citation>
    <scope>NUCLEOTIDE SEQUENCE</scope>
    <source>
        <strain evidence="1">Bd21</strain>
    </source>
</reference>
<organism evidence="1">
    <name type="scientific">Brachypodium distachyon</name>
    <name type="common">Purple false brome</name>
    <name type="synonym">Trachynia distachya</name>
    <dbReference type="NCBI Taxonomy" id="15368"/>
    <lineage>
        <taxon>Eukaryota</taxon>
        <taxon>Viridiplantae</taxon>
        <taxon>Streptophyta</taxon>
        <taxon>Embryophyta</taxon>
        <taxon>Tracheophyta</taxon>
        <taxon>Spermatophyta</taxon>
        <taxon>Magnoliopsida</taxon>
        <taxon>Liliopsida</taxon>
        <taxon>Poales</taxon>
        <taxon>Poaceae</taxon>
        <taxon>BOP clade</taxon>
        <taxon>Pooideae</taxon>
        <taxon>Stipodae</taxon>
        <taxon>Brachypodieae</taxon>
        <taxon>Brachypodium</taxon>
    </lineage>
</organism>
<accession>A0A2K2CTF8</accession>
<dbReference type="EnsemblPlants" id="PNT65307">
    <property type="protein sequence ID" value="PNT65307"/>
    <property type="gene ID" value="BRADI_4g40064v3"/>
</dbReference>
<name>A0A2K2CTF8_BRADI</name>
<dbReference type="InParanoid" id="A0A2K2CTF8"/>
<evidence type="ECO:0000313" key="3">
    <source>
        <dbReference type="Proteomes" id="UP000008810"/>
    </source>
</evidence>
<dbReference type="Proteomes" id="UP000008810">
    <property type="component" value="Chromosome 4"/>
</dbReference>
<proteinExistence type="predicted"/>